<dbReference type="EMBL" id="BFAV01000045">
    <property type="protein sequence ID" value="GBF32627.1"/>
    <property type="molecule type" value="Genomic_DNA"/>
</dbReference>
<organism evidence="1 2">
    <name type="scientific">Desulfocucumis palustris</name>
    <dbReference type="NCBI Taxonomy" id="1898651"/>
    <lineage>
        <taxon>Bacteria</taxon>
        <taxon>Bacillati</taxon>
        <taxon>Bacillota</taxon>
        <taxon>Clostridia</taxon>
        <taxon>Eubacteriales</taxon>
        <taxon>Desulfocucumaceae</taxon>
        <taxon>Desulfocucumis</taxon>
    </lineage>
</organism>
<evidence type="ECO:0000313" key="1">
    <source>
        <dbReference type="EMBL" id="GBF32627.1"/>
    </source>
</evidence>
<protein>
    <submittedName>
        <fullName evidence="1">Uncharacterized protein</fullName>
    </submittedName>
</protein>
<gene>
    <name evidence="1" type="ORF">DCCM_0823</name>
</gene>
<name>A0A2L2X8S3_9FIRM</name>
<evidence type="ECO:0000313" key="2">
    <source>
        <dbReference type="Proteomes" id="UP000239549"/>
    </source>
</evidence>
<dbReference type="Proteomes" id="UP000239549">
    <property type="component" value="Unassembled WGS sequence"/>
</dbReference>
<keyword evidence="2" id="KW-1185">Reference proteome</keyword>
<sequence length="40" mass="4548">MTIKGIRPGTVRASQKPNNLFDIHIRVTCYPNKPIIPETQ</sequence>
<reference evidence="2" key="1">
    <citation type="submission" date="2018-02" db="EMBL/GenBank/DDBJ databases">
        <title>Genome sequence of Desulfocucumis palustris strain NAW-5.</title>
        <authorList>
            <person name="Watanabe M."/>
            <person name="Kojima H."/>
            <person name="Fukui M."/>
        </authorList>
    </citation>
    <scope>NUCLEOTIDE SEQUENCE [LARGE SCALE GENOMIC DNA]</scope>
    <source>
        <strain evidence="2">NAW-5</strain>
    </source>
</reference>
<comment type="caution">
    <text evidence="1">The sequence shown here is derived from an EMBL/GenBank/DDBJ whole genome shotgun (WGS) entry which is preliminary data.</text>
</comment>
<proteinExistence type="predicted"/>
<dbReference type="AlphaFoldDB" id="A0A2L2X8S3"/>
<accession>A0A2L2X8S3</accession>